<dbReference type="InterPro" id="IPR012409">
    <property type="entry name" value="Sirohaem_synth"/>
</dbReference>
<dbReference type="PANTHER" id="PTHR45790">
    <property type="entry name" value="SIROHEME SYNTHASE-RELATED"/>
    <property type="match status" value="1"/>
</dbReference>
<organism evidence="16 17">
    <name type="scientific">Sphingomonas daechungensis</name>
    <dbReference type="NCBI Taxonomy" id="1176646"/>
    <lineage>
        <taxon>Bacteria</taxon>
        <taxon>Pseudomonadati</taxon>
        <taxon>Pseudomonadota</taxon>
        <taxon>Alphaproteobacteria</taxon>
        <taxon>Sphingomonadales</taxon>
        <taxon>Sphingomonadaceae</taxon>
        <taxon>Sphingomonas</taxon>
    </lineage>
</organism>
<dbReference type="NCBIfam" id="TIGR01470">
    <property type="entry name" value="cysG_Nterm"/>
    <property type="match status" value="1"/>
</dbReference>
<dbReference type="SUPFAM" id="SSF53790">
    <property type="entry name" value="Tetrapyrrole methylase"/>
    <property type="match status" value="1"/>
</dbReference>
<dbReference type="InterPro" id="IPR014776">
    <property type="entry name" value="4pyrrole_Mease_sub2"/>
</dbReference>
<dbReference type="EMBL" id="CP060780">
    <property type="protein sequence ID" value="QNP44315.1"/>
    <property type="molecule type" value="Genomic_DNA"/>
</dbReference>
<dbReference type="Gene3D" id="3.40.1010.10">
    <property type="entry name" value="Cobalt-precorrin-4 Transmethylase, Domain 1"/>
    <property type="match status" value="1"/>
</dbReference>
<dbReference type="InterPro" id="IPR003043">
    <property type="entry name" value="Uropor_MeTrfase_CS"/>
</dbReference>
<dbReference type="InterPro" id="IPR036291">
    <property type="entry name" value="NAD(P)-bd_dom_sf"/>
</dbReference>
<evidence type="ECO:0000256" key="12">
    <source>
        <dbReference type="ARBA" id="ARBA00025705"/>
    </source>
</evidence>
<dbReference type="NCBIfam" id="NF004790">
    <property type="entry name" value="PRK06136.1"/>
    <property type="match status" value="1"/>
</dbReference>
<keyword evidence="11" id="KW-0511">Multifunctional enzyme</keyword>
<reference evidence="16 17" key="1">
    <citation type="submission" date="2020-08" db="EMBL/GenBank/DDBJ databases">
        <title>Genome sequence of Sphingomonas daechungensis KACC 18115T.</title>
        <authorList>
            <person name="Hyun D.-W."/>
            <person name="Bae J.-W."/>
        </authorList>
    </citation>
    <scope>NUCLEOTIDE SEQUENCE [LARGE SCALE GENOMIC DNA]</scope>
    <source>
        <strain evidence="16 17">KACC 18115</strain>
    </source>
</reference>
<evidence type="ECO:0000256" key="8">
    <source>
        <dbReference type="ARBA" id="ARBA00023027"/>
    </source>
</evidence>
<keyword evidence="9" id="KW-0456">Lyase</keyword>
<comment type="pathway">
    <text evidence="12">Porphyrin-containing compound metabolism; siroheme biosynthesis; precorrin-2 from uroporphyrinogen III: step 1/1.</text>
</comment>
<dbReference type="NCBIfam" id="NF007922">
    <property type="entry name" value="PRK10637.1"/>
    <property type="match status" value="1"/>
</dbReference>
<dbReference type="CDD" id="cd11642">
    <property type="entry name" value="SUMT"/>
    <property type="match status" value="1"/>
</dbReference>
<dbReference type="GO" id="GO:0032259">
    <property type="term" value="P:methylation"/>
    <property type="evidence" value="ECO:0007669"/>
    <property type="project" value="UniProtKB-KW"/>
</dbReference>
<dbReference type="EC" id="2.1.1.107" evidence="16"/>
<comment type="similarity">
    <text evidence="2">Belongs to the precorrin methyltransferase family.</text>
</comment>
<dbReference type="SUPFAM" id="SSF51735">
    <property type="entry name" value="NAD(P)-binding Rossmann-fold domains"/>
    <property type="match status" value="1"/>
</dbReference>
<evidence type="ECO:0000256" key="10">
    <source>
        <dbReference type="ARBA" id="ARBA00023244"/>
    </source>
</evidence>
<comment type="pathway">
    <text evidence="1">Porphyrin-containing compound metabolism; siroheme biosynthesis; sirohydrochlorin from precorrin-2: step 1/1.</text>
</comment>
<dbReference type="Gene3D" id="3.40.50.720">
    <property type="entry name" value="NAD(P)-binding Rossmann-like Domain"/>
    <property type="match status" value="1"/>
</dbReference>
<evidence type="ECO:0000256" key="9">
    <source>
        <dbReference type="ARBA" id="ARBA00023239"/>
    </source>
</evidence>
<proteinExistence type="inferred from homology"/>
<dbReference type="Gene3D" id="3.30.160.110">
    <property type="entry name" value="Siroheme synthase, domain 2"/>
    <property type="match status" value="1"/>
</dbReference>
<keyword evidence="4 16" id="KW-0489">Methyltransferase</keyword>
<dbReference type="InterPro" id="IPR037115">
    <property type="entry name" value="Sirohaem_synt_dimer_dom_sf"/>
</dbReference>
<keyword evidence="5 16" id="KW-0808">Transferase</keyword>
<evidence type="ECO:0000256" key="3">
    <source>
        <dbReference type="ARBA" id="ARBA00022573"/>
    </source>
</evidence>
<dbReference type="InterPro" id="IPR019478">
    <property type="entry name" value="Sirohaem_synthase_dimer_dom"/>
</dbReference>
<dbReference type="InterPro" id="IPR050161">
    <property type="entry name" value="Siro_Cobalamin_biosynth"/>
</dbReference>
<gene>
    <name evidence="16" type="primary">cobA</name>
    <name evidence="16" type="ORF">H9L15_01075</name>
</gene>
<dbReference type="InterPro" id="IPR014777">
    <property type="entry name" value="4pyrrole_Mease_sub1"/>
</dbReference>
<accession>A0ABX6T3S5</accession>
<dbReference type="InterPro" id="IPR035996">
    <property type="entry name" value="4pyrrol_Methylase_sf"/>
</dbReference>
<evidence type="ECO:0000256" key="7">
    <source>
        <dbReference type="ARBA" id="ARBA00023002"/>
    </source>
</evidence>
<name>A0ABX6T3S5_9SPHN</name>
<dbReference type="GO" id="GO:0004851">
    <property type="term" value="F:uroporphyrin-III C-methyltransferase activity"/>
    <property type="evidence" value="ECO:0007669"/>
    <property type="project" value="UniProtKB-EC"/>
</dbReference>
<feature type="domain" description="Sirohaem synthase dimerisation" evidence="15">
    <location>
        <begin position="130"/>
        <end position="161"/>
    </location>
</feature>
<dbReference type="SUPFAM" id="SSF75615">
    <property type="entry name" value="Siroheme synthase middle domains-like"/>
    <property type="match status" value="1"/>
</dbReference>
<evidence type="ECO:0000259" key="15">
    <source>
        <dbReference type="Pfam" id="PF10414"/>
    </source>
</evidence>
<dbReference type="Pfam" id="PF00590">
    <property type="entry name" value="TP_methylase"/>
    <property type="match status" value="1"/>
</dbReference>
<evidence type="ECO:0000256" key="13">
    <source>
        <dbReference type="ARBA" id="ARBA00047561"/>
    </source>
</evidence>
<sequence length="443" mass="46898">MANLPLFHRLQGRKAVVIGSSEGAKWKAELLSAAGADVHISDHWEAPQLEGAAIAVADLADHDEALRLIDAAHAAGAVVNIIDQTDLCDVTFGTIVNRSPIVVGISTDGAAPVLGQSIRSRIESVLPLGLSSWAKAAKAWRPRLKQRLSNFSDRRAFWQRFAVKAWSGPDLAPLDSDFDALVASAPGTTGRVTLVGAGPGDPELLTLKAVRALQTATVILYDHLVGPDVLELARREARRVPVGKSGHGPSCKQSDINEIMVELARAGDTVVRLKGGDPMIFGRATEEIDACRAAGIEISAIPGISAAQGVSASLLMSLTERRHARRVQFLTGHGADGKLPSDIDWISVADRKVTTVLYMPRKTLGQFVRDALRKGIDPETPAIAIASATLPDEVHVSATVAEIENFVAELPIGAPVTVVIGWVGRRHVGATSAPLPFPKALAS</sequence>
<protein>
    <submittedName>
        <fullName evidence="16">Uroporphyrinogen-III C-methyltransferase</fullName>
        <ecNumber evidence="16">2.1.1.107</ecNumber>
    </submittedName>
</protein>
<keyword evidence="7" id="KW-0560">Oxidoreductase</keyword>
<evidence type="ECO:0000259" key="14">
    <source>
        <dbReference type="Pfam" id="PF00590"/>
    </source>
</evidence>
<dbReference type="Pfam" id="PF10414">
    <property type="entry name" value="CysG_dimeriser"/>
    <property type="match status" value="1"/>
</dbReference>
<dbReference type="Proteomes" id="UP000516134">
    <property type="component" value="Chromosome"/>
</dbReference>
<dbReference type="PROSITE" id="PS00839">
    <property type="entry name" value="SUMT_1"/>
    <property type="match status" value="1"/>
</dbReference>
<keyword evidence="3" id="KW-0169">Cobalamin biosynthesis</keyword>
<evidence type="ECO:0000313" key="16">
    <source>
        <dbReference type="EMBL" id="QNP44315.1"/>
    </source>
</evidence>
<evidence type="ECO:0000256" key="1">
    <source>
        <dbReference type="ARBA" id="ARBA00005010"/>
    </source>
</evidence>
<keyword evidence="6" id="KW-0949">S-adenosyl-L-methionine</keyword>
<comment type="catalytic activity">
    <reaction evidence="13">
        <text>precorrin-2 + NAD(+) = sirohydrochlorin + NADH + 2 H(+)</text>
        <dbReference type="Rhea" id="RHEA:15613"/>
        <dbReference type="ChEBI" id="CHEBI:15378"/>
        <dbReference type="ChEBI" id="CHEBI:57540"/>
        <dbReference type="ChEBI" id="CHEBI:57945"/>
        <dbReference type="ChEBI" id="CHEBI:58351"/>
        <dbReference type="ChEBI" id="CHEBI:58827"/>
        <dbReference type="EC" id="1.3.1.76"/>
    </reaction>
</comment>
<dbReference type="NCBIfam" id="TIGR01469">
    <property type="entry name" value="cobA_cysG_Cterm"/>
    <property type="match status" value="1"/>
</dbReference>
<feature type="domain" description="Tetrapyrrole methylase" evidence="14">
    <location>
        <begin position="191"/>
        <end position="403"/>
    </location>
</feature>
<dbReference type="InterPro" id="IPR006366">
    <property type="entry name" value="CobA/CysG_C"/>
</dbReference>
<evidence type="ECO:0000256" key="6">
    <source>
        <dbReference type="ARBA" id="ARBA00022691"/>
    </source>
</evidence>
<evidence type="ECO:0000256" key="5">
    <source>
        <dbReference type="ARBA" id="ARBA00022679"/>
    </source>
</evidence>
<evidence type="ECO:0000256" key="4">
    <source>
        <dbReference type="ARBA" id="ARBA00022603"/>
    </source>
</evidence>
<keyword evidence="10" id="KW-0627">Porphyrin biosynthesis</keyword>
<dbReference type="Gene3D" id="1.10.8.210">
    <property type="entry name" value="Sirohaem synthase, dimerisation domain"/>
    <property type="match status" value="1"/>
</dbReference>
<keyword evidence="8" id="KW-0520">NAD</keyword>
<dbReference type="InterPro" id="IPR000878">
    <property type="entry name" value="4pyrrol_Mease"/>
</dbReference>
<dbReference type="PIRSF" id="PIRSF036426">
    <property type="entry name" value="Sirohaem_synth"/>
    <property type="match status" value="1"/>
</dbReference>
<dbReference type="Gene3D" id="3.30.950.10">
    <property type="entry name" value="Methyltransferase, Cobalt-precorrin-4 Transmethylase, Domain 2"/>
    <property type="match status" value="1"/>
</dbReference>
<evidence type="ECO:0000313" key="17">
    <source>
        <dbReference type="Proteomes" id="UP000516134"/>
    </source>
</evidence>
<dbReference type="PANTHER" id="PTHR45790:SF3">
    <property type="entry name" value="S-ADENOSYL-L-METHIONINE-DEPENDENT UROPORPHYRINOGEN III METHYLTRANSFERASE, CHLOROPLASTIC"/>
    <property type="match status" value="1"/>
</dbReference>
<evidence type="ECO:0000256" key="2">
    <source>
        <dbReference type="ARBA" id="ARBA00005879"/>
    </source>
</evidence>
<keyword evidence="17" id="KW-1185">Reference proteome</keyword>
<evidence type="ECO:0000256" key="11">
    <source>
        <dbReference type="ARBA" id="ARBA00023268"/>
    </source>
</evidence>
<dbReference type="InterPro" id="IPR006367">
    <property type="entry name" value="Sirohaem_synthase_N"/>
</dbReference>